<sequence>METTKKLIFPVEEYRGRLAKLHDYMRESGVDVYLVFSPENIFYLTGHQTFGIQNYHCCIVPLDRDPIIVLRFLESFNSHYFSWLTDIEIYDDHEIPAEVTARTIHKYHLQESRIATDDSSLFFPPKNKDLLQQALGKSLLSVSGLVEKCRAVKTPRELEFMRKAGKYTDIGVAAAIEGIYAGFTENDAAAAAYDTMTRAGSEYYQLQPIITSGWRSGIPHTTFQRRTFEPGDPVIIELTGTYHRYVAPIMRTAVVGRPSAKVQHMYDVCEEALAAVLDGIQAGKTSGEVDMLARRIIEKAGYLDNWRKRTGYSVGCSFPPDWGEGHIASLRYQDDTVLEEGMVFHIPIAFRDYGIAGVGISETVIVTKDGCEQLGSATRELVSR</sequence>
<feature type="domain" description="Creatinase N-terminal" evidence="2">
    <location>
        <begin position="17"/>
        <end position="152"/>
    </location>
</feature>
<feature type="domain" description="Peptidase M24" evidence="1">
    <location>
        <begin position="159"/>
        <end position="368"/>
    </location>
</feature>
<dbReference type="PANTHER" id="PTHR46112">
    <property type="entry name" value="AMINOPEPTIDASE"/>
    <property type="match status" value="1"/>
</dbReference>
<proteinExistence type="predicted"/>
<comment type="caution">
    <text evidence="3">The sequence shown here is derived from an EMBL/GenBank/DDBJ whole genome shotgun (WGS) entry which is preliminary data.</text>
</comment>
<evidence type="ECO:0000313" key="4">
    <source>
        <dbReference type="Proteomes" id="UP000677918"/>
    </source>
</evidence>
<dbReference type="InterPro" id="IPR000587">
    <property type="entry name" value="Creatinase_N"/>
</dbReference>
<dbReference type="InterPro" id="IPR050659">
    <property type="entry name" value="Peptidase_M24B"/>
</dbReference>
<dbReference type="InterPro" id="IPR000994">
    <property type="entry name" value="Pept_M24"/>
</dbReference>
<dbReference type="Gene3D" id="3.90.230.10">
    <property type="entry name" value="Creatinase/methionine aminopeptidase superfamily"/>
    <property type="match status" value="1"/>
</dbReference>
<dbReference type="Proteomes" id="UP000677918">
    <property type="component" value="Unassembled WGS sequence"/>
</dbReference>
<protein>
    <submittedName>
        <fullName evidence="3">Peptidase</fullName>
    </submittedName>
</protein>
<dbReference type="RefSeq" id="WP_213412748.1">
    <property type="nucleotide sequence ID" value="NZ_BOVK01000037.1"/>
</dbReference>
<evidence type="ECO:0000259" key="2">
    <source>
        <dbReference type="Pfam" id="PF01321"/>
    </source>
</evidence>
<dbReference type="Pfam" id="PF01321">
    <property type="entry name" value="Creatinase_N"/>
    <property type="match status" value="1"/>
</dbReference>
<gene>
    <name evidence="3" type="ORF">XYCOK13_27850</name>
</gene>
<dbReference type="SUPFAM" id="SSF53092">
    <property type="entry name" value="Creatinase/prolidase N-terminal domain"/>
    <property type="match status" value="1"/>
</dbReference>
<dbReference type="CDD" id="cd01066">
    <property type="entry name" value="APP_MetAP"/>
    <property type="match status" value="1"/>
</dbReference>
<accession>A0A8J4H5L2</accession>
<dbReference type="PANTHER" id="PTHR46112:SF2">
    <property type="entry name" value="XAA-PRO AMINOPEPTIDASE P-RELATED"/>
    <property type="match status" value="1"/>
</dbReference>
<dbReference type="InterPro" id="IPR029149">
    <property type="entry name" value="Creatin/AminoP/Spt16_N"/>
</dbReference>
<reference evidence="3" key="1">
    <citation type="submission" date="2021-04" db="EMBL/GenBank/DDBJ databases">
        <title>Draft genome sequence of Xylanibacillus composti strain K13.</title>
        <authorList>
            <person name="Uke A."/>
            <person name="Chhe C."/>
            <person name="Baramee S."/>
            <person name="Kosugi A."/>
        </authorList>
    </citation>
    <scope>NUCLEOTIDE SEQUENCE</scope>
    <source>
        <strain evidence="3">K13</strain>
    </source>
</reference>
<dbReference type="InterPro" id="IPR036005">
    <property type="entry name" value="Creatinase/aminopeptidase-like"/>
</dbReference>
<dbReference type="Pfam" id="PF00557">
    <property type="entry name" value="Peptidase_M24"/>
    <property type="match status" value="1"/>
</dbReference>
<organism evidence="3 4">
    <name type="scientific">Xylanibacillus composti</name>
    <dbReference type="NCBI Taxonomy" id="1572762"/>
    <lineage>
        <taxon>Bacteria</taxon>
        <taxon>Bacillati</taxon>
        <taxon>Bacillota</taxon>
        <taxon>Bacilli</taxon>
        <taxon>Bacillales</taxon>
        <taxon>Paenibacillaceae</taxon>
        <taxon>Xylanibacillus</taxon>
    </lineage>
</organism>
<keyword evidence="4" id="KW-1185">Reference proteome</keyword>
<dbReference type="SUPFAM" id="SSF55920">
    <property type="entry name" value="Creatinase/aminopeptidase"/>
    <property type="match status" value="1"/>
</dbReference>
<evidence type="ECO:0000313" key="3">
    <source>
        <dbReference type="EMBL" id="GIQ69961.1"/>
    </source>
</evidence>
<dbReference type="EMBL" id="BOVK01000037">
    <property type="protein sequence ID" value="GIQ69961.1"/>
    <property type="molecule type" value="Genomic_DNA"/>
</dbReference>
<dbReference type="AlphaFoldDB" id="A0A8J4H5L2"/>
<dbReference type="Gene3D" id="3.40.350.10">
    <property type="entry name" value="Creatinase/prolidase N-terminal domain"/>
    <property type="match status" value="1"/>
</dbReference>
<name>A0A8J4H5L2_9BACL</name>
<evidence type="ECO:0000259" key="1">
    <source>
        <dbReference type="Pfam" id="PF00557"/>
    </source>
</evidence>